<feature type="transmembrane region" description="Helical" evidence="7">
    <location>
        <begin position="707"/>
        <end position="727"/>
    </location>
</feature>
<evidence type="ECO:0000256" key="1">
    <source>
        <dbReference type="ARBA" id="ARBA00004128"/>
    </source>
</evidence>
<organism evidence="9 10">
    <name type="scientific">Cryoendolithus antarcticus</name>
    <dbReference type="NCBI Taxonomy" id="1507870"/>
    <lineage>
        <taxon>Eukaryota</taxon>
        <taxon>Fungi</taxon>
        <taxon>Dikarya</taxon>
        <taxon>Ascomycota</taxon>
        <taxon>Pezizomycotina</taxon>
        <taxon>Dothideomycetes</taxon>
        <taxon>Dothideomycetidae</taxon>
        <taxon>Cladosporiales</taxon>
        <taxon>Cladosporiaceae</taxon>
        <taxon>Cryoendolithus</taxon>
    </lineage>
</organism>
<evidence type="ECO:0000256" key="5">
    <source>
        <dbReference type="ARBA" id="ARBA00023136"/>
    </source>
</evidence>
<accession>A0A1V8SHS3</accession>
<evidence type="ECO:0000256" key="4">
    <source>
        <dbReference type="ARBA" id="ARBA00022989"/>
    </source>
</evidence>
<dbReference type="FunCoup" id="A0A1V8SHS3">
    <property type="interactions" value="115"/>
</dbReference>
<evidence type="ECO:0000256" key="3">
    <source>
        <dbReference type="ARBA" id="ARBA00022692"/>
    </source>
</evidence>
<evidence type="ECO:0000313" key="10">
    <source>
        <dbReference type="Proteomes" id="UP000192596"/>
    </source>
</evidence>
<dbReference type="Proteomes" id="UP000192596">
    <property type="component" value="Unassembled WGS sequence"/>
</dbReference>
<proteinExistence type="predicted"/>
<dbReference type="AlphaFoldDB" id="A0A1V8SHS3"/>
<keyword evidence="5 7" id="KW-0472">Membrane</keyword>
<dbReference type="CDD" id="cd14480">
    <property type="entry name" value="SPX_VTC2_like"/>
    <property type="match status" value="1"/>
</dbReference>
<dbReference type="GO" id="GO:0000329">
    <property type="term" value="C:fungal-type vacuole membrane"/>
    <property type="evidence" value="ECO:0007669"/>
    <property type="project" value="TreeGrafter"/>
</dbReference>
<keyword evidence="4 7" id="KW-1133">Transmembrane helix</keyword>
<evidence type="ECO:0000256" key="2">
    <source>
        <dbReference type="ARBA" id="ARBA00022554"/>
    </source>
</evidence>
<protein>
    <recommendedName>
        <fullName evidence="8">SPX domain-containing protein</fullName>
    </recommendedName>
</protein>
<keyword evidence="3 7" id="KW-0812">Transmembrane</keyword>
<comment type="caution">
    <text evidence="9">The sequence shown here is derived from an EMBL/GenBank/DDBJ whole genome shotgun (WGS) entry which is preliminary data.</text>
</comment>
<dbReference type="Gene3D" id="3.20.100.30">
    <property type="entry name" value="VTC, catalytic tunnel domain"/>
    <property type="match status" value="1"/>
</dbReference>
<dbReference type="OrthoDB" id="6493944at2759"/>
<feature type="region of interest" description="Disordered" evidence="6">
    <location>
        <begin position="95"/>
        <end position="131"/>
    </location>
</feature>
<dbReference type="InterPro" id="IPR004331">
    <property type="entry name" value="SPX_dom"/>
</dbReference>
<reference evidence="10" key="1">
    <citation type="submission" date="2017-03" db="EMBL/GenBank/DDBJ databases">
        <title>Genomes of endolithic fungi from Antarctica.</title>
        <authorList>
            <person name="Coleine C."/>
            <person name="Masonjones S."/>
            <person name="Stajich J.E."/>
        </authorList>
    </citation>
    <scope>NUCLEOTIDE SEQUENCE [LARGE SCALE GENOMIC DNA]</scope>
    <source>
        <strain evidence="10">CCFEE 5527</strain>
    </source>
</reference>
<dbReference type="STRING" id="1507870.A0A1V8SHS3"/>
<feature type="transmembrane region" description="Helical" evidence="7">
    <location>
        <begin position="747"/>
        <end position="767"/>
    </location>
</feature>
<comment type="subcellular location">
    <subcellularLocation>
        <location evidence="1">Vacuole membrane</location>
        <topology evidence="1">Multi-pass membrane protein</topology>
    </subcellularLocation>
</comment>
<dbReference type="PANTHER" id="PTHR46140">
    <property type="entry name" value="VACUOLAR TRANSPORTER CHAPERONE 1-RELATED"/>
    <property type="match status" value="1"/>
</dbReference>
<feature type="compositionally biased region" description="Basic and acidic residues" evidence="6">
    <location>
        <begin position="539"/>
        <end position="550"/>
    </location>
</feature>
<dbReference type="InterPro" id="IPR003807">
    <property type="entry name" value="DUF202"/>
</dbReference>
<feature type="domain" description="SPX" evidence="8">
    <location>
        <begin position="1"/>
        <end position="182"/>
    </location>
</feature>
<dbReference type="GO" id="GO:0006799">
    <property type="term" value="P:polyphosphate biosynthetic process"/>
    <property type="evidence" value="ECO:0007669"/>
    <property type="project" value="UniProtKB-ARBA"/>
</dbReference>
<feature type="compositionally biased region" description="Low complexity" evidence="6">
    <location>
        <begin position="555"/>
        <end position="568"/>
    </location>
</feature>
<dbReference type="PANTHER" id="PTHR46140:SF2">
    <property type="entry name" value="VACUOLAR TRANSPORTER CHAPERONE 3 COMPLEX SUBUNIT 3-RELATED"/>
    <property type="match status" value="1"/>
</dbReference>
<evidence type="ECO:0000313" key="9">
    <source>
        <dbReference type="EMBL" id="OQN98629.1"/>
    </source>
</evidence>
<dbReference type="InterPro" id="IPR042267">
    <property type="entry name" value="VTC_sf"/>
</dbReference>
<dbReference type="Pfam" id="PF09359">
    <property type="entry name" value="VTC"/>
    <property type="match status" value="1"/>
</dbReference>
<dbReference type="Pfam" id="PF02656">
    <property type="entry name" value="DUF202"/>
    <property type="match status" value="1"/>
</dbReference>
<dbReference type="GO" id="GO:0033254">
    <property type="term" value="C:vacuolar transporter chaperone complex"/>
    <property type="evidence" value="ECO:0007669"/>
    <property type="project" value="TreeGrafter"/>
</dbReference>
<keyword evidence="10" id="KW-1185">Reference proteome</keyword>
<name>A0A1V8SHS3_9PEZI</name>
<feature type="region of interest" description="Disordered" evidence="6">
    <location>
        <begin position="534"/>
        <end position="623"/>
    </location>
</feature>
<feature type="compositionally biased region" description="Polar residues" evidence="6">
    <location>
        <begin position="578"/>
        <end position="588"/>
    </location>
</feature>
<evidence type="ECO:0000259" key="8">
    <source>
        <dbReference type="PROSITE" id="PS51382"/>
    </source>
</evidence>
<keyword evidence="2" id="KW-0926">Vacuole</keyword>
<feature type="transmembrane region" description="Helical" evidence="7">
    <location>
        <begin position="682"/>
        <end position="700"/>
    </location>
</feature>
<dbReference type="InterPro" id="IPR051572">
    <property type="entry name" value="VTC_Complex_Subunit"/>
</dbReference>
<evidence type="ECO:0000256" key="7">
    <source>
        <dbReference type="SAM" id="Phobius"/>
    </source>
</evidence>
<dbReference type="PROSITE" id="PS51382">
    <property type="entry name" value="SPX"/>
    <property type="match status" value="1"/>
</dbReference>
<gene>
    <name evidence="9" type="ORF">B0A48_15295</name>
</gene>
<dbReference type="InParanoid" id="A0A1V8SHS3"/>
<dbReference type="EMBL" id="NAJO01000044">
    <property type="protein sequence ID" value="OQN98629.1"/>
    <property type="molecule type" value="Genomic_DNA"/>
</dbReference>
<dbReference type="InterPro" id="IPR018966">
    <property type="entry name" value="VTC_domain"/>
</dbReference>
<sequence length="800" mass="90050">MRFGRTLELAVYAPWREQYIDYAKLKKLLREDESAANSPDRQTAEQWTEDDEGDFVAELVNVQLEKVHAFHKETYDQLRDRTAKCEQKLDAVAVSPANGAGGKENEAPAEGSGNGNGNGKKPVPSEEEKSKIMKDVLSELDKITKETSELEKYSRINYSGFLKAAKKHDRKRGHAYRVRPLLQVRLAALPFNKEDYSPLLYRLSAMYNFIRQHLDGAETRGMSISEPNNGKEEYTSHRFWVHPENLLEVKTIILRRLPVLVYNPQTTKIAEANQPNPSITSIYFDNPGFSLYTQKVDHGEATSLRLRWYGQLNARPEIYVEKKTVRDDDTASEDRLAMKEKYVQQFISTEYKMDKQIQKLSDRAGASSPEVKNFKTAVDDIQELIKSNNLQPVLRANYTRTAFQIPGDDRVRVSLDTDLAFIREDAIDTDRPIRDPDSWHRTDIDSNGLEYPFSSIRKGEISKFPFALLEIKIRSADRKRSAWVKDLMSSHLVKEAPRFSKFVHGVALLFEDYVNTFPFWLSEMETDIRQDPQAAFEEEQAKARKERDDEFAVGSLLTTKPSKSSLRSGSKAVLSPVGSPNVSSSFQPKSLDARKSNLAPVAESQPADTAGEPDDDETGTRGAATSKLTTLFPSFSTSKYARSRRTALPPGVSKPETWIKDSGPVKVEAKVWLANQRTFIKWQHVSVLLGTLGLGLYNAAGVDNNVARGLAVVYTLVAVFAGMWGYFVYMWRVSLIKGRSGKDFDAVAGPVIVCLGLGVALVLNFVFKYRAAIEERQDNQVALNAVSWNQTAAMPHFGDL</sequence>
<evidence type="ECO:0000256" key="6">
    <source>
        <dbReference type="SAM" id="MobiDB-lite"/>
    </source>
</evidence>